<feature type="signal peptide" evidence="1">
    <location>
        <begin position="1"/>
        <end position="29"/>
    </location>
</feature>
<name>A0AAD7SUE3_9TELE</name>
<sequence>MYEARVVWLFLPEVLVLLLQGTACHLVDALQIQPQLDVAQSTATSCQAGRCLRHIAVSYVGLVKEISTSSSSLTFVQSNLHVLYFFPENWTQSTSGDDHRELPCVFSCAKPVLQKLQPINISEPCFWSFWSLNTTKTKTSDSLGDHVHISRSACNDGQRMVGQCGFGKPLSDQ</sequence>
<comment type="caution">
    <text evidence="2">The sequence shown here is derived from an EMBL/GenBank/DDBJ whole genome shotgun (WGS) entry which is preliminary data.</text>
</comment>
<evidence type="ECO:0008006" key="4">
    <source>
        <dbReference type="Google" id="ProtNLM"/>
    </source>
</evidence>
<dbReference type="Proteomes" id="UP001221898">
    <property type="component" value="Unassembled WGS sequence"/>
</dbReference>
<evidence type="ECO:0000313" key="2">
    <source>
        <dbReference type="EMBL" id="KAJ8408977.1"/>
    </source>
</evidence>
<organism evidence="2 3">
    <name type="scientific">Aldrovandia affinis</name>
    <dbReference type="NCBI Taxonomy" id="143900"/>
    <lineage>
        <taxon>Eukaryota</taxon>
        <taxon>Metazoa</taxon>
        <taxon>Chordata</taxon>
        <taxon>Craniata</taxon>
        <taxon>Vertebrata</taxon>
        <taxon>Euteleostomi</taxon>
        <taxon>Actinopterygii</taxon>
        <taxon>Neopterygii</taxon>
        <taxon>Teleostei</taxon>
        <taxon>Notacanthiformes</taxon>
        <taxon>Halosauridae</taxon>
        <taxon>Aldrovandia</taxon>
    </lineage>
</organism>
<gene>
    <name evidence="2" type="ORF">AAFF_G00239980</name>
</gene>
<protein>
    <recommendedName>
        <fullName evidence="4">Secreted protein</fullName>
    </recommendedName>
</protein>
<dbReference type="EMBL" id="JAINUG010000032">
    <property type="protein sequence ID" value="KAJ8408977.1"/>
    <property type="molecule type" value="Genomic_DNA"/>
</dbReference>
<dbReference type="AlphaFoldDB" id="A0AAD7SUE3"/>
<proteinExistence type="predicted"/>
<evidence type="ECO:0000256" key="1">
    <source>
        <dbReference type="SAM" id="SignalP"/>
    </source>
</evidence>
<reference evidence="2" key="1">
    <citation type="journal article" date="2023" name="Science">
        <title>Genome structures resolve the early diversification of teleost fishes.</title>
        <authorList>
            <person name="Parey E."/>
            <person name="Louis A."/>
            <person name="Montfort J."/>
            <person name="Bouchez O."/>
            <person name="Roques C."/>
            <person name="Iampietro C."/>
            <person name="Lluch J."/>
            <person name="Castinel A."/>
            <person name="Donnadieu C."/>
            <person name="Desvignes T."/>
            <person name="Floi Bucao C."/>
            <person name="Jouanno E."/>
            <person name="Wen M."/>
            <person name="Mejri S."/>
            <person name="Dirks R."/>
            <person name="Jansen H."/>
            <person name="Henkel C."/>
            <person name="Chen W.J."/>
            <person name="Zahm M."/>
            <person name="Cabau C."/>
            <person name="Klopp C."/>
            <person name="Thompson A.W."/>
            <person name="Robinson-Rechavi M."/>
            <person name="Braasch I."/>
            <person name="Lecointre G."/>
            <person name="Bobe J."/>
            <person name="Postlethwait J.H."/>
            <person name="Berthelot C."/>
            <person name="Roest Crollius H."/>
            <person name="Guiguen Y."/>
        </authorList>
    </citation>
    <scope>NUCLEOTIDE SEQUENCE</scope>
    <source>
        <strain evidence="2">NC1722</strain>
    </source>
</reference>
<evidence type="ECO:0000313" key="3">
    <source>
        <dbReference type="Proteomes" id="UP001221898"/>
    </source>
</evidence>
<keyword evidence="3" id="KW-1185">Reference proteome</keyword>
<feature type="chain" id="PRO_5042170411" description="Secreted protein" evidence="1">
    <location>
        <begin position="30"/>
        <end position="173"/>
    </location>
</feature>
<accession>A0AAD7SUE3</accession>
<keyword evidence="1" id="KW-0732">Signal</keyword>